<reference evidence="2 3" key="1">
    <citation type="submission" date="2024-10" db="EMBL/GenBank/DDBJ databases">
        <title>The Natural Products Discovery Center: Release of the First 8490 Sequenced Strains for Exploring Actinobacteria Biosynthetic Diversity.</title>
        <authorList>
            <person name="Kalkreuter E."/>
            <person name="Kautsar S.A."/>
            <person name="Yang D."/>
            <person name="Bader C.D."/>
            <person name="Teijaro C.N."/>
            <person name="Fluegel L."/>
            <person name="Davis C.M."/>
            <person name="Simpson J.R."/>
            <person name="Lauterbach L."/>
            <person name="Steele A.D."/>
            <person name="Gui C."/>
            <person name="Meng S."/>
            <person name="Li G."/>
            <person name="Viehrig K."/>
            <person name="Ye F."/>
            <person name="Su P."/>
            <person name="Kiefer A.F."/>
            <person name="Nichols A."/>
            <person name="Cepeda A.J."/>
            <person name="Yan W."/>
            <person name="Fan B."/>
            <person name="Jiang Y."/>
            <person name="Adhikari A."/>
            <person name="Zheng C.-J."/>
            <person name="Schuster L."/>
            <person name="Cowan T.M."/>
            <person name="Smanski M.J."/>
            <person name="Chevrette M.G."/>
            <person name="De Carvalho L.P.S."/>
            <person name="Shen B."/>
        </authorList>
    </citation>
    <scope>NUCLEOTIDE SEQUENCE [LARGE SCALE GENOMIC DNA]</scope>
    <source>
        <strain evidence="2 3">NPDC003040</strain>
    </source>
</reference>
<gene>
    <name evidence="2" type="ORF">ACFYV7_15910</name>
</gene>
<keyword evidence="3" id="KW-1185">Reference proteome</keyword>
<comment type="caution">
    <text evidence="2">The sequence shown here is derived from an EMBL/GenBank/DDBJ whole genome shotgun (WGS) entry which is preliminary data.</text>
</comment>
<dbReference type="RefSeq" id="WP_387717838.1">
    <property type="nucleotide sequence ID" value="NZ_JBIAPI010000003.1"/>
</dbReference>
<accession>A0ABW6QSR6</accession>
<sequence>MPDVPASMPDPREPMFVDVERLVELAAEIERHRYLLRAAADGYRWRVARQVEHLDPPDRDMRLAHAERLIDALLIDPIRHNDLDLDAYRAVRDGAPIEFDADRRTYVLRRDGQEPLPIRPGLPEHRLGVIARLAGLGLRLEQIQVVALTTAQAVGPLRAPTTTPQVKRGTTKPSRRTGVAHQGERKRRADN</sequence>
<name>A0ABW6QSR6_9NOCA</name>
<evidence type="ECO:0000313" key="3">
    <source>
        <dbReference type="Proteomes" id="UP001601948"/>
    </source>
</evidence>
<proteinExistence type="predicted"/>
<organism evidence="2 3">
    <name type="scientific">Nocardia suismassiliense</name>
    <dbReference type="NCBI Taxonomy" id="2077092"/>
    <lineage>
        <taxon>Bacteria</taxon>
        <taxon>Bacillati</taxon>
        <taxon>Actinomycetota</taxon>
        <taxon>Actinomycetes</taxon>
        <taxon>Mycobacteriales</taxon>
        <taxon>Nocardiaceae</taxon>
        <taxon>Nocardia</taxon>
    </lineage>
</organism>
<evidence type="ECO:0000313" key="2">
    <source>
        <dbReference type="EMBL" id="MFF3224279.1"/>
    </source>
</evidence>
<dbReference type="EMBL" id="JBIAPI010000003">
    <property type="protein sequence ID" value="MFF3224279.1"/>
    <property type="molecule type" value="Genomic_DNA"/>
</dbReference>
<protein>
    <submittedName>
        <fullName evidence="2">Uncharacterized protein</fullName>
    </submittedName>
</protein>
<evidence type="ECO:0000256" key="1">
    <source>
        <dbReference type="SAM" id="MobiDB-lite"/>
    </source>
</evidence>
<feature type="region of interest" description="Disordered" evidence="1">
    <location>
        <begin position="158"/>
        <end position="191"/>
    </location>
</feature>
<dbReference type="Proteomes" id="UP001601948">
    <property type="component" value="Unassembled WGS sequence"/>
</dbReference>